<comment type="caution">
    <text evidence="1">The sequence shown here is derived from an EMBL/GenBank/DDBJ whole genome shotgun (WGS) entry which is preliminary data.</text>
</comment>
<evidence type="ECO:0000313" key="2">
    <source>
        <dbReference type="Proteomes" id="UP001611263"/>
    </source>
</evidence>
<accession>A0ABW7TUH2</accession>
<keyword evidence="2" id="KW-1185">Reference proteome</keyword>
<dbReference type="InterPro" id="IPR010985">
    <property type="entry name" value="Ribbon_hlx_hlx"/>
</dbReference>
<dbReference type="SUPFAM" id="SSF47598">
    <property type="entry name" value="Ribbon-helix-helix"/>
    <property type="match status" value="1"/>
</dbReference>
<evidence type="ECO:0000313" key="1">
    <source>
        <dbReference type="EMBL" id="MFI1463476.1"/>
    </source>
</evidence>
<dbReference type="EMBL" id="JBIRUQ010000005">
    <property type="protein sequence ID" value="MFI1463476.1"/>
    <property type="molecule type" value="Genomic_DNA"/>
</dbReference>
<dbReference type="GeneID" id="93506663"/>
<name>A0ABW7TUH2_9NOCA</name>
<dbReference type="Proteomes" id="UP001611263">
    <property type="component" value="Unassembled WGS sequence"/>
</dbReference>
<protein>
    <submittedName>
        <fullName evidence="1">CopG family transcriptional regulator</fullName>
    </submittedName>
</protein>
<organism evidence="1 2">
    <name type="scientific">Nocardia carnea</name>
    <dbReference type="NCBI Taxonomy" id="37328"/>
    <lineage>
        <taxon>Bacteria</taxon>
        <taxon>Bacillati</taxon>
        <taxon>Actinomycetota</taxon>
        <taxon>Actinomycetes</taxon>
        <taxon>Mycobacteriales</taxon>
        <taxon>Nocardiaceae</taxon>
        <taxon>Nocardia</taxon>
    </lineage>
</organism>
<proteinExistence type="predicted"/>
<dbReference type="RefSeq" id="WP_033243203.1">
    <property type="nucleotide sequence ID" value="NZ_JBIRUQ010000005.1"/>
</dbReference>
<sequence length="96" mass="10629">MSRKKLTDEDYEDMARDYAEYPVAADEVVGEIEYRDPVVLDRGRPVGDAAKGGNTPVTSVRFPTEIRERLAARAEADGVKAAEVIRRAVVEYLNAS</sequence>
<reference evidence="1 2" key="1">
    <citation type="submission" date="2024-10" db="EMBL/GenBank/DDBJ databases">
        <title>The Natural Products Discovery Center: Release of the First 8490 Sequenced Strains for Exploring Actinobacteria Biosynthetic Diversity.</title>
        <authorList>
            <person name="Kalkreuter E."/>
            <person name="Kautsar S.A."/>
            <person name="Yang D."/>
            <person name="Bader C.D."/>
            <person name="Teijaro C.N."/>
            <person name="Fluegel L."/>
            <person name="Davis C.M."/>
            <person name="Simpson J.R."/>
            <person name="Lauterbach L."/>
            <person name="Steele A.D."/>
            <person name="Gui C."/>
            <person name="Meng S."/>
            <person name="Li G."/>
            <person name="Viehrig K."/>
            <person name="Ye F."/>
            <person name="Su P."/>
            <person name="Kiefer A.F."/>
            <person name="Nichols A."/>
            <person name="Cepeda A.J."/>
            <person name="Yan W."/>
            <person name="Fan B."/>
            <person name="Jiang Y."/>
            <person name="Adhikari A."/>
            <person name="Zheng C.-J."/>
            <person name="Schuster L."/>
            <person name="Cowan T.M."/>
            <person name="Smanski M.J."/>
            <person name="Chevrette M.G."/>
            <person name="De Carvalho L.P.S."/>
            <person name="Shen B."/>
        </authorList>
    </citation>
    <scope>NUCLEOTIDE SEQUENCE [LARGE SCALE GENOMIC DNA]</scope>
    <source>
        <strain evidence="1 2">NPDC020568</strain>
    </source>
</reference>
<dbReference type="CDD" id="cd21631">
    <property type="entry name" value="RHH_CopG_NikR-like"/>
    <property type="match status" value="1"/>
</dbReference>
<gene>
    <name evidence="1" type="ORF">ACH4WX_22385</name>
</gene>